<dbReference type="EMBL" id="NXID01000098">
    <property type="protein sequence ID" value="RXK12028.1"/>
    <property type="molecule type" value="Genomic_DNA"/>
</dbReference>
<keyword evidence="3" id="KW-1185">Reference proteome</keyword>
<feature type="transmembrane region" description="Helical" evidence="1">
    <location>
        <begin position="6"/>
        <end position="28"/>
    </location>
</feature>
<organism evidence="2 3">
    <name type="scientific">Malaciobacter mytili LMG 24559</name>
    <dbReference type="NCBI Taxonomy" id="1032238"/>
    <lineage>
        <taxon>Bacteria</taxon>
        <taxon>Pseudomonadati</taxon>
        <taxon>Campylobacterota</taxon>
        <taxon>Epsilonproteobacteria</taxon>
        <taxon>Campylobacterales</taxon>
        <taxon>Arcobacteraceae</taxon>
        <taxon>Malaciobacter</taxon>
    </lineage>
</organism>
<dbReference type="RefSeq" id="WP_114842306.1">
    <property type="nucleotide sequence ID" value="NZ_CP031219.1"/>
</dbReference>
<keyword evidence="1" id="KW-1133">Transmembrane helix</keyword>
<keyword evidence="1" id="KW-0812">Transmembrane</keyword>
<proteinExistence type="predicted"/>
<dbReference type="Proteomes" id="UP000290092">
    <property type="component" value="Unassembled WGS sequence"/>
</dbReference>
<keyword evidence="1" id="KW-0472">Membrane</keyword>
<protein>
    <submittedName>
        <fullName evidence="2">Uncharacterized protein</fullName>
    </submittedName>
</protein>
<accession>A0AAX2ADW3</accession>
<dbReference type="AlphaFoldDB" id="A0AAX2ADW3"/>
<reference evidence="2 3" key="1">
    <citation type="submission" date="2017-09" db="EMBL/GenBank/DDBJ databases">
        <title>Genomics of the genus Arcobacter.</title>
        <authorList>
            <person name="Perez-Cataluna A."/>
            <person name="Figueras M.J."/>
            <person name="Salas-Masso N."/>
        </authorList>
    </citation>
    <scope>NUCLEOTIDE SEQUENCE [LARGE SCALE GENOMIC DNA]</scope>
    <source>
        <strain evidence="2 3">CECT 7386</strain>
    </source>
</reference>
<gene>
    <name evidence="2" type="ORF">CP985_14685</name>
</gene>
<comment type="caution">
    <text evidence="2">The sequence shown here is derived from an EMBL/GenBank/DDBJ whole genome shotgun (WGS) entry which is preliminary data.</text>
</comment>
<evidence type="ECO:0000256" key="1">
    <source>
        <dbReference type="SAM" id="Phobius"/>
    </source>
</evidence>
<evidence type="ECO:0000313" key="3">
    <source>
        <dbReference type="Proteomes" id="UP000290092"/>
    </source>
</evidence>
<dbReference type="KEGG" id="amyt:AMYT_1896"/>
<sequence>MIVNFFINILTFFITKVFPIFALIVAYIHALVTFSRFPILEFIAKKKLNKILKNHFPKVSLSSIRRTTDSGIIKSYYEFDIVLKKDDEYYTFYQMDYKDFTAENLNPTPNDEMIKEKLNTLLKKLNNSLQYEIIYIEQSFNFTSNDYIKNAFNVTIVDKNINELMNMRSLYMHQIKPQYIKEWLKSELFEQWFRDSFKKKFGSFDTKLIDLKIKIDKIFKEEFPFSPYKLIVLEHESNSLEGDIRLFFQDTRDKKNKIIKEKVINSTNINKDSFESWFKDGTY</sequence>
<evidence type="ECO:0000313" key="2">
    <source>
        <dbReference type="EMBL" id="RXK12028.1"/>
    </source>
</evidence>
<name>A0AAX2ADW3_9BACT</name>